<protein>
    <submittedName>
        <fullName evidence="1">Uncharacterized protein</fullName>
    </submittedName>
</protein>
<name>A0AAI9CRV3_9VIBR</name>
<evidence type="ECO:0000313" key="2">
    <source>
        <dbReference type="Proteomes" id="UP001253463"/>
    </source>
</evidence>
<comment type="caution">
    <text evidence="1">The sequence shown here is derived from an EMBL/GenBank/DDBJ whole genome shotgun (WGS) entry which is preliminary data.</text>
</comment>
<proteinExistence type="predicted"/>
<evidence type="ECO:0000313" key="1">
    <source>
        <dbReference type="EMBL" id="ELN6931272.1"/>
    </source>
</evidence>
<organism evidence="1 2">
    <name type="scientific">Vibrio navarrensis</name>
    <dbReference type="NCBI Taxonomy" id="29495"/>
    <lineage>
        <taxon>Bacteria</taxon>
        <taxon>Pseudomonadati</taxon>
        <taxon>Pseudomonadota</taxon>
        <taxon>Gammaproteobacteria</taxon>
        <taxon>Vibrionales</taxon>
        <taxon>Vibrionaceae</taxon>
        <taxon>Vibrio</taxon>
    </lineage>
</organism>
<dbReference type="AlphaFoldDB" id="A0AAI9CRV3"/>
<sequence>MKQEKAEANNSQTTRKFVPKAENFKVSTSYEGLTASGKPQSLESLKRQWVDANVQGYVGNLSLLESIFDQAIR</sequence>
<accession>A0AAI9CRV3</accession>
<dbReference type="EMBL" id="ABNSCA010000001">
    <property type="protein sequence ID" value="ELN6931272.1"/>
    <property type="molecule type" value="Genomic_DNA"/>
</dbReference>
<gene>
    <name evidence="1" type="ORF">RZY48_000646</name>
</gene>
<reference evidence="1" key="1">
    <citation type="submission" date="2023-10" db="EMBL/GenBank/DDBJ databases">
        <authorList>
            <consortium name="PulseNet: The National Subtyping Network for Foodborne Disease Surveillance"/>
        </authorList>
    </citation>
    <scope>NUCLEOTIDE SEQUENCE</scope>
    <source>
        <strain evidence="1">PNUSAV004886</strain>
    </source>
</reference>
<dbReference type="Proteomes" id="UP001253463">
    <property type="component" value="Unassembled WGS sequence"/>
</dbReference>